<dbReference type="PIRSF" id="PIRSF015981">
    <property type="entry name" value="VAC_F11L"/>
    <property type="match status" value="1"/>
</dbReference>
<dbReference type="EMBL" id="KM595078">
    <property type="protein sequence ID" value="AIT70657.1"/>
    <property type="molecule type" value="Genomic_DNA"/>
</dbReference>
<organism evidence="1 2">
    <name type="scientific">Cotia virus</name>
    <dbReference type="NCBI Taxonomy" id="39444"/>
    <lineage>
        <taxon>Viruses</taxon>
        <taxon>Varidnaviria</taxon>
        <taxon>Bamfordvirae</taxon>
        <taxon>Nucleocytoviricota</taxon>
        <taxon>Pokkesviricetes</taxon>
        <taxon>Chitovirales</taxon>
        <taxon>Poxviridae</taxon>
        <taxon>Chordopoxvirinae</taxon>
        <taxon>Oryzopoxvirus</taxon>
        <taxon>Oryzopoxvirus cotia</taxon>
    </lineage>
</organism>
<reference evidence="1 2" key="1">
    <citation type="submission" date="2014-09" db="EMBL/GenBank/DDBJ databases">
        <title>Complete Genome Sequence of the Embu Virus Strain SPAn 880.</title>
        <authorList>
            <person name="Ibrahim M.S."/>
            <person name="Antwerpen M.H."/>
            <person name="Georgi E."/>
            <person name="Vette P."/>
            <person name="Zoeller G."/>
            <person name="Meyer H."/>
        </authorList>
    </citation>
    <scope>NUCLEOTIDE SEQUENCE [LARGE SCALE GENOMIC DNA]</scope>
    <source>
        <strain evidence="1">SPAn880</strain>
    </source>
</reference>
<name>A0A097IVM0_9POXV</name>
<dbReference type="Proteomes" id="UP000121784">
    <property type="component" value="Segment"/>
</dbReference>
<proteinExistence type="predicted"/>
<dbReference type="Pfam" id="PF04943">
    <property type="entry name" value="Pox_F11"/>
    <property type="match status" value="1"/>
</dbReference>
<protein>
    <submittedName>
        <fullName evidence="1">RhoA inhibitor</fullName>
    </submittedName>
</protein>
<dbReference type="InterPro" id="IPR007027">
    <property type="entry name" value="Poxvirus_F11"/>
</dbReference>
<gene>
    <name evidence="1" type="primary">42</name>
</gene>
<accession>A0A097IVM0</accession>
<sequence>MGKVNSKIKRYCSYEYIKNDKTGNRILNNDIYIGKLSIDDKTIASNVYEHGYDDEYINDNYVYSWKNIRMKNNVDFLLDNDGFFEISDMFIIKLSHGNGFLTGTICYDEITSFISIICIKNDGISGIYIRNSILKHDIEKGDHIITRSCNGIRFLPHIGGDAIYIITIISPSNKLKIMGFISNEILKGEDIEKNAKDIGNLRKNVIFSINDAIKIRDIIEKEYIEMCMINELKHIYILYNKNESYNIENDNCIFSNNFKLNKELYYDNDNDNNIFKFNNDLNKKQKYIEEKWNEFFNISLYVRKLLDDNIKHYNIINKYMLSKLNISESFKYKNNLITNLCSLSNTGFTYINNTLFIQ</sequence>
<evidence type="ECO:0000313" key="2">
    <source>
        <dbReference type="Proteomes" id="UP000121784"/>
    </source>
</evidence>
<evidence type="ECO:0000313" key="1">
    <source>
        <dbReference type="EMBL" id="AIT70657.1"/>
    </source>
</evidence>